<dbReference type="AlphaFoldDB" id="A0A0G3BG61"/>
<keyword evidence="3 5" id="KW-1133">Transmembrane helix</keyword>
<evidence type="ECO:0000313" key="6">
    <source>
        <dbReference type="EMBL" id="AKJ28287.1"/>
    </source>
</evidence>
<dbReference type="KEGG" id="pbh:AAW51_1596"/>
<comment type="subcellular location">
    <subcellularLocation>
        <location evidence="1">Membrane</location>
        <topology evidence="1">Multi-pass membrane protein</topology>
    </subcellularLocation>
</comment>
<feature type="transmembrane region" description="Helical" evidence="5">
    <location>
        <begin position="68"/>
        <end position="89"/>
    </location>
</feature>
<protein>
    <submittedName>
        <fullName evidence="6">Colicin V synthesis protein</fullName>
    </submittedName>
</protein>
<keyword evidence="2 5" id="KW-0812">Transmembrane</keyword>
<feature type="transmembrane region" description="Helical" evidence="5">
    <location>
        <begin position="110"/>
        <end position="130"/>
    </location>
</feature>
<dbReference type="InterPro" id="IPR052719">
    <property type="entry name" value="CvpA-like"/>
</dbReference>
<dbReference type="GO" id="GO:0016020">
    <property type="term" value="C:membrane"/>
    <property type="evidence" value="ECO:0007669"/>
    <property type="project" value="UniProtKB-SubCell"/>
</dbReference>
<dbReference type="InterPro" id="IPR003825">
    <property type="entry name" value="Colicin-V_CvpA"/>
</dbReference>
<proteinExistence type="predicted"/>
<dbReference type="PANTHER" id="PTHR36926:SF1">
    <property type="entry name" value="COLICIN V PRODUCTION PROTEIN"/>
    <property type="match status" value="1"/>
</dbReference>
<keyword evidence="4 5" id="KW-0472">Membrane</keyword>
<organism evidence="6 7">
    <name type="scientific">Caldimonas brevitalea</name>
    <dbReference type="NCBI Taxonomy" id="413882"/>
    <lineage>
        <taxon>Bacteria</taxon>
        <taxon>Pseudomonadati</taxon>
        <taxon>Pseudomonadota</taxon>
        <taxon>Betaproteobacteria</taxon>
        <taxon>Burkholderiales</taxon>
        <taxon>Sphaerotilaceae</taxon>
        <taxon>Caldimonas</taxon>
    </lineage>
</organism>
<evidence type="ECO:0000256" key="3">
    <source>
        <dbReference type="ARBA" id="ARBA00022989"/>
    </source>
</evidence>
<accession>A0A0G3BG61</accession>
<dbReference type="STRING" id="413882.AAW51_1596"/>
<evidence type="ECO:0000256" key="4">
    <source>
        <dbReference type="ARBA" id="ARBA00023136"/>
    </source>
</evidence>
<sequence>MMMGLGWVDWALLALLLVSLVVGLWRGLVFEVLSVLGWVAAYVVAQWMTPQLAHSIPVGAPGSAVNHLVTFGLVFVGALFVWGLCAWLIKRLVQASVLSAADRVLGAGFGLVRGLLIALAVATLVAWTPLARSAAWQESHGARLLHRVIHGLKPLMPEVLARQLPA</sequence>
<feature type="transmembrane region" description="Helical" evidence="5">
    <location>
        <begin position="6"/>
        <end position="25"/>
    </location>
</feature>
<dbReference type="PANTHER" id="PTHR36926">
    <property type="entry name" value="COLICIN V PRODUCTION PROTEIN"/>
    <property type="match status" value="1"/>
</dbReference>
<dbReference type="Proteomes" id="UP000035352">
    <property type="component" value="Chromosome"/>
</dbReference>
<dbReference type="GO" id="GO:0009403">
    <property type="term" value="P:toxin biosynthetic process"/>
    <property type="evidence" value="ECO:0007669"/>
    <property type="project" value="InterPro"/>
</dbReference>
<keyword evidence="7" id="KW-1185">Reference proteome</keyword>
<evidence type="ECO:0000313" key="7">
    <source>
        <dbReference type="Proteomes" id="UP000035352"/>
    </source>
</evidence>
<reference evidence="6 7" key="1">
    <citation type="submission" date="2015-05" db="EMBL/GenBank/DDBJ databases">
        <authorList>
            <person name="Tang B."/>
            <person name="Yu Y."/>
        </authorList>
    </citation>
    <scope>NUCLEOTIDE SEQUENCE [LARGE SCALE GENOMIC DNA]</scope>
    <source>
        <strain evidence="6 7">DSM 7029</strain>
    </source>
</reference>
<dbReference type="RefSeq" id="WP_238947795.1">
    <property type="nucleotide sequence ID" value="NZ_CP011371.1"/>
</dbReference>
<dbReference type="EMBL" id="CP011371">
    <property type="protein sequence ID" value="AKJ28287.1"/>
    <property type="molecule type" value="Genomic_DNA"/>
</dbReference>
<gene>
    <name evidence="6" type="primary">cvpA</name>
    <name evidence="6" type="ORF">AAW51_1596</name>
</gene>
<evidence type="ECO:0000256" key="2">
    <source>
        <dbReference type="ARBA" id="ARBA00022692"/>
    </source>
</evidence>
<evidence type="ECO:0000256" key="5">
    <source>
        <dbReference type="SAM" id="Phobius"/>
    </source>
</evidence>
<name>A0A0G3BG61_9BURK</name>
<dbReference type="Pfam" id="PF02674">
    <property type="entry name" value="Colicin_V"/>
    <property type="match status" value="1"/>
</dbReference>
<evidence type="ECO:0000256" key="1">
    <source>
        <dbReference type="ARBA" id="ARBA00004141"/>
    </source>
</evidence>